<proteinExistence type="predicted"/>
<organism evidence="1 2">
    <name type="scientific">Fusarium austroafricanum</name>
    <dbReference type="NCBI Taxonomy" id="2364996"/>
    <lineage>
        <taxon>Eukaryota</taxon>
        <taxon>Fungi</taxon>
        <taxon>Dikarya</taxon>
        <taxon>Ascomycota</taxon>
        <taxon>Pezizomycotina</taxon>
        <taxon>Sordariomycetes</taxon>
        <taxon>Hypocreomycetidae</taxon>
        <taxon>Hypocreales</taxon>
        <taxon>Nectriaceae</taxon>
        <taxon>Fusarium</taxon>
        <taxon>Fusarium concolor species complex</taxon>
    </lineage>
</organism>
<dbReference type="OrthoDB" id="4955540at2759"/>
<name>A0A8H4KWF4_9HYPO</name>
<keyword evidence="2" id="KW-1185">Reference proteome</keyword>
<accession>A0A8H4KWF4</accession>
<gene>
    <name evidence="1" type="ORF">F53441_1090</name>
</gene>
<reference evidence="1" key="1">
    <citation type="submission" date="2020-01" db="EMBL/GenBank/DDBJ databases">
        <title>Identification and distribution of gene clusters putatively required for synthesis of sphingolipid metabolism inhibitors in phylogenetically diverse species of the filamentous fungus Fusarium.</title>
        <authorList>
            <person name="Kim H.-S."/>
            <person name="Busman M."/>
            <person name="Brown D.W."/>
            <person name="Divon H."/>
            <person name="Uhlig S."/>
            <person name="Proctor R.H."/>
        </authorList>
    </citation>
    <scope>NUCLEOTIDE SEQUENCE</scope>
    <source>
        <strain evidence="1">NRRL 53441</strain>
    </source>
</reference>
<dbReference type="AlphaFoldDB" id="A0A8H4KWF4"/>
<dbReference type="EMBL" id="JAADJG010000044">
    <property type="protein sequence ID" value="KAF4456879.1"/>
    <property type="molecule type" value="Genomic_DNA"/>
</dbReference>
<evidence type="ECO:0000313" key="1">
    <source>
        <dbReference type="EMBL" id="KAF4456879.1"/>
    </source>
</evidence>
<comment type="caution">
    <text evidence="1">The sequence shown here is derived from an EMBL/GenBank/DDBJ whole genome shotgun (WGS) entry which is preliminary data.</text>
</comment>
<protein>
    <submittedName>
        <fullName evidence="1">Uncharacterized protein</fullName>
    </submittedName>
</protein>
<evidence type="ECO:0000313" key="2">
    <source>
        <dbReference type="Proteomes" id="UP000605986"/>
    </source>
</evidence>
<sequence length="140" mass="16281">MSTVNVVKYYFHKANRPAKEARRLALIALAYQTARHQELYPKEVFIRSDVHYHSTIDGKRQKDPRGPHVTLSFKTEKLQGRGTHISCHSYVKDPKTLDFSDAIQTKERRDSMKKRSGTVVWPSKANLWEAPDVWYGHQSK</sequence>
<dbReference type="Proteomes" id="UP000605986">
    <property type="component" value="Unassembled WGS sequence"/>
</dbReference>